<feature type="compositionally biased region" description="Polar residues" evidence="1">
    <location>
        <begin position="58"/>
        <end position="77"/>
    </location>
</feature>
<comment type="caution">
    <text evidence="2">The sequence shown here is derived from an EMBL/GenBank/DDBJ whole genome shotgun (WGS) entry which is preliminary data.</text>
</comment>
<evidence type="ECO:0000313" key="3">
    <source>
        <dbReference type="Proteomes" id="UP000762676"/>
    </source>
</evidence>
<protein>
    <submittedName>
        <fullName evidence="2">Uncharacterized protein</fullName>
    </submittedName>
</protein>
<dbReference type="EMBL" id="BMAT01000359">
    <property type="protein sequence ID" value="GFR64927.1"/>
    <property type="molecule type" value="Genomic_DNA"/>
</dbReference>
<proteinExistence type="predicted"/>
<organism evidence="2 3">
    <name type="scientific">Elysia marginata</name>
    <dbReference type="NCBI Taxonomy" id="1093978"/>
    <lineage>
        <taxon>Eukaryota</taxon>
        <taxon>Metazoa</taxon>
        <taxon>Spiralia</taxon>
        <taxon>Lophotrochozoa</taxon>
        <taxon>Mollusca</taxon>
        <taxon>Gastropoda</taxon>
        <taxon>Heterobranchia</taxon>
        <taxon>Euthyneura</taxon>
        <taxon>Panpulmonata</taxon>
        <taxon>Sacoglossa</taxon>
        <taxon>Placobranchoidea</taxon>
        <taxon>Plakobranchidae</taxon>
        <taxon>Elysia</taxon>
    </lineage>
</organism>
<evidence type="ECO:0000256" key="1">
    <source>
        <dbReference type="SAM" id="MobiDB-lite"/>
    </source>
</evidence>
<keyword evidence="3" id="KW-1185">Reference proteome</keyword>
<evidence type="ECO:0000313" key="2">
    <source>
        <dbReference type="EMBL" id="GFR64927.1"/>
    </source>
</evidence>
<sequence length="77" mass="8443">MLIACSAVASHYRDIGSAAVTLVEERERRQGERRKKHGGRATGQRLADGAARHGENHIATSGYRQQRRSPSISSLTD</sequence>
<reference evidence="2 3" key="1">
    <citation type="journal article" date="2021" name="Elife">
        <title>Chloroplast acquisition without the gene transfer in kleptoplastic sea slugs, Plakobranchus ocellatus.</title>
        <authorList>
            <person name="Maeda T."/>
            <person name="Takahashi S."/>
            <person name="Yoshida T."/>
            <person name="Shimamura S."/>
            <person name="Takaki Y."/>
            <person name="Nagai Y."/>
            <person name="Toyoda A."/>
            <person name="Suzuki Y."/>
            <person name="Arimoto A."/>
            <person name="Ishii H."/>
            <person name="Satoh N."/>
            <person name="Nishiyama T."/>
            <person name="Hasebe M."/>
            <person name="Maruyama T."/>
            <person name="Minagawa J."/>
            <person name="Obokata J."/>
            <person name="Shigenobu S."/>
        </authorList>
    </citation>
    <scope>NUCLEOTIDE SEQUENCE [LARGE SCALE GENOMIC DNA]</scope>
</reference>
<dbReference type="Proteomes" id="UP000762676">
    <property type="component" value="Unassembled WGS sequence"/>
</dbReference>
<accession>A0AAV4EUT6</accession>
<dbReference type="AlphaFoldDB" id="A0AAV4EUT6"/>
<name>A0AAV4EUT6_9GAST</name>
<gene>
    <name evidence="2" type="ORF">ElyMa_000192000</name>
</gene>
<feature type="region of interest" description="Disordered" evidence="1">
    <location>
        <begin position="26"/>
        <end position="77"/>
    </location>
</feature>